<dbReference type="RefSeq" id="WP_093472240.1">
    <property type="nucleotide sequence ID" value="NZ_FOUI01000002.1"/>
</dbReference>
<name>A0A1I4NZT2_9GAMM</name>
<evidence type="ECO:0000313" key="3">
    <source>
        <dbReference type="Proteomes" id="UP000243629"/>
    </source>
</evidence>
<dbReference type="AlphaFoldDB" id="A0A1I4NZT2"/>
<dbReference type="STRING" id="1720063.SAMN05216217_10231"/>
<gene>
    <name evidence="2" type="ORF">SAMN05216217_10231</name>
</gene>
<evidence type="ECO:0000259" key="1">
    <source>
        <dbReference type="Pfam" id="PF14341"/>
    </source>
</evidence>
<keyword evidence="3" id="KW-1185">Reference proteome</keyword>
<feature type="domain" description="Type 4 fimbrial biogenesis protein PilX N-terminal" evidence="1">
    <location>
        <begin position="18"/>
        <end position="68"/>
    </location>
</feature>
<proteinExistence type="predicted"/>
<accession>A0A1I4NZT2</accession>
<organism evidence="2 3">
    <name type="scientific">Halopseudomonas yangmingensis</name>
    <dbReference type="NCBI Taxonomy" id="1720063"/>
    <lineage>
        <taxon>Bacteria</taxon>
        <taxon>Pseudomonadati</taxon>
        <taxon>Pseudomonadota</taxon>
        <taxon>Gammaproteobacteria</taxon>
        <taxon>Pseudomonadales</taxon>
        <taxon>Pseudomonadaceae</taxon>
        <taxon>Halopseudomonas</taxon>
    </lineage>
</organism>
<dbReference type="Proteomes" id="UP000243629">
    <property type="component" value="Unassembled WGS sequence"/>
</dbReference>
<dbReference type="OrthoDB" id="7029556at2"/>
<evidence type="ECO:0000313" key="2">
    <source>
        <dbReference type="EMBL" id="SFM21028.1"/>
    </source>
</evidence>
<protein>
    <submittedName>
        <fullName evidence="2">Type IV pilus assembly protein PilX</fullName>
    </submittedName>
</protein>
<dbReference type="InterPro" id="IPR025746">
    <property type="entry name" value="PilX_N_dom"/>
</dbReference>
<dbReference type="EMBL" id="FOUI01000002">
    <property type="protein sequence ID" value="SFM21028.1"/>
    <property type="molecule type" value="Genomic_DNA"/>
</dbReference>
<sequence length="208" mass="22678">MKNNLSIIRQQASHKKQRGAALLLGLVFLVILTGLAVTSMREVALDARITGNLIGQKDRFHAAEAGLRDGEYRIAGKLAVEAPGQYPIIPLTRYSDKVAAISRPDAKKECPASLKFDDVCVIDKNPIFAQDFTEAKSYSPDNSNTSFTEIIEWYAIPYFGGASDAASEVPEYGAAAASIGPVRHEINARASDGTNEVRLRSTVVRIYY</sequence>
<dbReference type="Pfam" id="PF14341">
    <property type="entry name" value="PilX_N"/>
    <property type="match status" value="1"/>
</dbReference>
<reference evidence="3" key="1">
    <citation type="submission" date="2016-10" db="EMBL/GenBank/DDBJ databases">
        <authorList>
            <person name="Varghese N."/>
            <person name="Submissions S."/>
        </authorList>
    </citation>
    <scope>NUCLEOTIDE SEQUENCE [LARGE SCALE GENOMIC DNA]</scope>
    <source>
        <strain evidence="3">DSM 24213</strain>
    </source>
</reference>